<comment type="caution">
    <text evidence="8">The sequence shown here is derived from an EMBL/GenBank/DDBJ whole genome shotgun (WGS) entry which is preliminary data.</text>
</comment>
<evidence type="ECO:0000256" key="6">
    <source>
        <dbReference type="SAM" id="Phobius"/>
    </source>
</evidence>
<feature type="compositionally biased region" description="Polar residues" evidence="5">
    <location>
        <begin position="575"/>
        <end position="587"/>
    </location>
</feature>
<dbReference type="OrthoDB" id="433512at2759"/>
<feature type="region of interest" description="Disordered" evidence="5">
    <location>
        <begin position="564"/>
        <end position="587"/>
    </location>
</feature>
<dbReference type="Proteomes" id="UP000807306">
    <property type="component" value="Unassembled WGS sequence"/>
</dbReference>
<feature type="transmembrane region" description="Helical" evidence="6">
    <location>
        <begin position="140"/>
        <end position="157"/>
    </location>
</feature>
<dbReference type="EMBL" id="MU157856">
    <property type="protein sequence ID" value="KAF9528076.1"/>
    <property type="molecule type" value="Genomic_DNA"/>
</dbReference>
<dbReference type="GO" id="GO:0016020">
    <property type="term" value="C:membrane"/>
    <property type="evidence" value="ECO:0007669"/>
    <property type="project" value="UniProtKB-SubCell"/>
</dbReference>
<evidence type="ECO:0000256" key="3">
    <source>
        <dbReference type="ARBA" id="ARBA00022989"/>
    </source>
</evidence>
<accession>A0A9P6JPD9</accession>
<feature type="transmembrane region" description="Helical" evidence="6">
    <location>
        <begin position="261"/>
        <end position="280"/>
    </location>
</feature>
<comment type="subcellular location">
    <subcellularLocation>
        <location evidence="1">Membrane</location>
        <topology evidence="1">Multi-pass membrane protein</topology>
    </subcellularLocation>
</comment>
<keyword evidence="2 6" id="KW-0812">Transmembrane</keyword>
<feature type="transmembrane region" description="Helical" evidence="6">
    <location>
        <begin position="455"/>
        <end position="478"/>
    </location>
</feature>
<dbReference type="Gene3D" id="1.20.1250.20">
    <property type="entry name" value="MFS general substrate transporter like domains"/>
    <property type="match status" value="2"/>
</dbReference>
<evidence type="ECO:0000256" key="5">
    <source>
        <dbReference type="SAM" id="MobiDB-lite"/>
    </source>
</evidence>
<dbReference type="AlphaFoldDB" id="A0A9P6JPD9"/>
<evidence type="ECO:0000256" key="1">
    <source>
        <dbReference type="ARBA" id="ARBA00004141"/>
    </source>
</evidence>
<evidence type="ECO:0000313" key="9">
    <source>
        <dbReference type="Proteomes" id="UP000807306"/>
    </source>
</evidence>
<feature type="transmembrane region" description="Helical" evidence="6">
    <location>
        <begin position="61"/>
        <end position="90"/>
    </location>
</feature>
<dbReference type="PROSITE" id="PS50850">
    <property type="entry name" value="MFS"/>
    <property type="match status" value="1"/>
</dbReference>
<evidence type="ECO:0000313" key="8">
    <source>
        <dbReference type="EMBL" id="KAF9528076.1"/>
    </source>
</evidence>
<feature type="transmembrane region" description="Helical" evidence="6">
    <location>
        <begin position="207"/>
        <end position="229"/>
    </location>
</feature>
<sequence length="587" mass="64450">MDYNRSPPTRADSSVYQPPPMELDDMGRSPEPVEAYTLSKLRTDILAEMDMARFSWFQVKVCIVAGVGFFTDAYDIFAISLAVVMIGLIYPGEDCQAKAWGYSMGRSDELLIKLGTPLGNLFGQITFGWLADVVGRKRMYGFELIIIIVSTFGQAVAGNSPGVNIYALLFAWRFFMGLGIGGDYPLSAILASEFASTRYRGRMMTSVFAAQGWGTLTAALAAVVIVSGYHGQFDSFKDRSYDCSKIPSLALHATEFAFIDSMWRILIGFGCVPAAIALYFRLTIPETPRFSLDVEGDLPRAIHDVHADVLSVNTTNDAEVPKFNLRVPSATWKDFRAYFGKLANAKVLFATAYCWFALDMAYYGLGLNQPTVLQHIGIPRTNTNNTFEYLKGIAVGNLLVVAAGQIPGYWASFIFIDSWGRKPLQYMGFIALAIIFLVLGFGYDALQKTPPAQAAFMFFYILANFFFNFGPNVTTFVVPGEVFPTRYRATAHGLSAASGKLGAVIAQIIFHLKPPKSNAEFDYGSGTADTTAIKTSLQVFAFVMLSGAAATYLLPEPKGKSLEELSNEDQKTFVHGSSESAISNHHY</sequence>
<feature type="transmembrane region" description="Helical" evidence="6">
    <location>
        <begin position="110"/>
        <end position="131"/>
    </location>
</feature>
<gene>
    <name evidence="8" type="ORF">CPB83DRAFT_792374</name>
</gene>
<reference evidence="8" key="1">
    <citation type="submission" date="2020-11" db="EMBL/GenBank/DDBJ databases">
        <authorList>
            <consortium name="DOE Joint Genome Institute"/>
            <person name="Ahrendt S."/>
            <person name="Riley R."/>
            <person name="Andreopoulos W."/>
            <person name="Labutti K."/>
            <person name="Pangilinan J."/>
            <person name="Ruiz-Duenas F.J."/>
            <person name="Barrasa J.M."/>
            <person name="Sanchez-Garcia M."/>
            <person name="Camarero S."/>
            <person name="Miyauchi S."/>
            <person name="Serrano A."/>
            <person name="Linde D."/>
            <person name="Babiker R."/>
            <person name="Drula E."/>
            <person name="Ayuso-Fernandez I."/>
            <person name="Pacheco R."/>
            <person name="Padilla G."/>
            <person name="Ferreira P."/>
            <person name="Barriuso J."/>
            <person name="Kellner H."/>
            <person name="Castanera R."/>
            <person name="Alfaro M."/>
            <person name="Ramirez L."/>
            <person name="Pisabarro A.G."/>
            <person name="Kuo A."/>
            <person name="Tritt A."/>
            <person name="Lipzen A."/>
            <person name="He G."/>
            <person name="Yan M."/>
            <person name="Ng V."/>
            <person name="Cullen D."/>
            <person name="Martin F."/>
            <person name="Rosso M.-N."/>
            <person name="Henrissat B."/>
            <person name="Hibbett D."/>
            <person name="Martinez A.T."/>
            <person name="Grigoriev I.V."/>
        </authorList>
    </citation>
    <scope>NUCLEOTIDE SEQUENCE</scope>
    <source>
        <strain evidence="8">CBS 506.95</strain>
    </source>
</reference>
<dbReference type="GO" id="GO:0022857">
    <property type="term" value="F:transmembrane transporter activity"/>
    <property type="evidence" value="ECO:0007669"/>
    <property type="project" value="InterPro"/>
</dbReference>
<feature type="domain" description="Major facilitator superfamily (MFS) profile" evidence="7">
    <location>
        <begin position="61"/>
        <end position="558"/>
    </location>
</feature>
<feature type="transmembrane region" description="Helical" evidence="6">
    <location>
        <begin position="389"/>
        <end position="412"/>
    </location>
</feature>
<proteinExistence type="predicted"/>
<dbReference type="InterPro" id="IPR005828">
    <property type="entry name" value="MFS_sugar_transport-like"/>
</dbReference>
<dbReference type="SUPFAM" id="SSF103473">
    <property type="entry name" value="MFS general substrate transporter"/>
    <property type="match status" value="1"/>
</dbReference>
<evidence type="ECO:0000256" key="2">
    <source>
        <dbReference type="ARBA" id="ARBA00022692"/>
    </source>
</evidence>
<dbReference type="PANTHER" id="PTHR24064">
    <property type="entry name" value="SOLUTE CARRIER FAMILY 22 MEMBER"/>
    <property type="match status" value="1"/>
</dbReference>
<evidence type="ECO:0000259" key="7">
    <source>
        <dbReference type="PROSITE" id="PS50850"/>
    </source>
</evidence>
<protein>
    <submittedName>
        <fullName evidence="8">Phosphate transporter</fullName>
    </submittedName>
</protein>
<keyword evidence="3 6" id="KW-1133">Transmembrane helix</keyword>
<dbReference type="CDD" id="cd17364">
    <property type="entry name" value="MFS_PhT"/>
    <property type="match status" value="1"/>
</dbReference>
<feature type="transmembrane region" description="Helical" evidence="6">
    <location>
        <begin position="424"/>
        <end position="443"/>
    </location>
</feature>
<feature type="region of interest" description="Disordered" evidence="5">
    <location>
        <begin position="1"/>
        <end position="29"/>
    </location>
</feature>
<dbReference type="InterPro" id="IPR036259">
    <property type="entry name" value="MFS_trans_sf"/>
</dbReference>
<dbReference type="PROSITE" id="PS00217">
    <property type="entry name" value="SUGAR_TRANSPORT_2"/>
    <property type="match status" value="1"/>
</dbReference>
<dbReference type="Pfam" id="PF00083">
    <property type="entry name" value="Sugar_tr"/>
    <property type="match status" value="1"/>
</dbReference>
<feature type="transmembrane region" description="Helical" evidence="6">
    <location>
        <begin position="163"/>
        <end position="186"/>
    </location>
</feature>
<keyword evidence="4 6" id="KW-0472">Membrane</keyword>
<dbReference type="PROSITE" id="PS00216">
    <property type="entry name" value="SUGAR_TRANSPORT_1"/>
    <property type="match status" value="1"/>
</dbReference>
<dbReference type="InterPro" id="IPR020846">
    <property type="entry name" value="MFS_dom"/>
</dbReference>
<keyword evidence="9" id="KW-1185">Reference proteome</keyword>
<evidence type="ECO:0000256" key="4">
    <source>
        <dbReference type="ARBA" id="ARBA00023136"/>
    </source>
</evidence>
<dbReference type="InterPro" id="IPR005829">
    <property type="entry name" value="Sugar_transporter_CS"/>
</dbReference>
<name>A0A9P6JPD9_9AGAR</name>
<organism evidence="8 9">
    <name type="scientific">Crepidotus variabilis</name>
    <dbReference type="NCBI Taxonomy" id="179855"/>
    <lineage>
        <taxon>Eukaryota</taxon>
        <taxon>Fungi</taxon>
        <taxon>Dikarya</taxon>
        <taxon>Basidiomycota</taxon>
        <taxon>Agaricomycotina</taxon>
        <taxon>Agaricomycetes</taxon>
        <taxon>Agaricomycetidae</taxon>
        <taxon>Agaricales</taxon>
        <taxon>Agaricineae</taxon>
        <taxon>Crepidotaceae</taxon>
        <taxon>Crepidotus</taxon>
    </lineage>
</organism>